<keyword evidence="2" id="KW-0378">Hydrolase</keyword>
<dbReference type="SUPFAM" id="SSF53254">
    <property type="entry name" value="Phosphoglycerate mutase-like"/>
    <property type="match status" value="1"/>
</dbReference>
<name>A0A819UVI7_9BILA</name>
<reference evidence="7" key="1">
    <citation type="submission" date="2021-02" db="EMBL/GenBank/DDBJ databases">
        <authorList>
            <person name="Nowell W R."/>
        </authorList>
    </citation>
    <scope>NUCLEOTIDE SEQUENCE</scope>
</reference>
<feature type="compositionally biased region" description="Low complexity" evidence="6">
    <location>
        <begin position="592"/>
        <end position="614"/>
    </location>
</feature>
<organism evidence="7 8">
    <name type="scientific">Rotaria socialis</name>
    <dbReference type="NCBI Taxonomy" id="392032"/>
    <lineage>
        <taxon>Eukaryota</taxon>
        <taxon>Metazoa</taxon>
        <taxon>Spiralia</taxon>
        <taxon>Gnathifera</taxon>
        <taxon>Rotifera</taxon>
        <taxon>Eurotatoria</taxon>
        <taxon>Bdelloidea</taxon>
        <taxon>Philodinida</taxon>
        <taxon>Philodinidae</taxon>
        <taxon>Rotaria</taxon>
    </lineage>
</organism>
<proteinExistence type="inferred from homology"/>
<keyword evidence="8" id="KW-1185">Reference proteome</keyword>
<evidence type="ECO:0000256" key="5">
    <source>
        <dbReference type="ARBA" id="ARBA00041499"/>
    </source>
</evidence>
<evidence type="ECO:0000256" key="2">
    <source>
        <dbReference type="ARBA" id="ARBA00022801"/>
    </source>
</evidence>
<dbReference type="PROSITE" id="PS00778">
    <property type="entry name" value="HIS_ACID_PHOSPHAT_2"/>
    <property type="match status" value="1"/>
</dbReference>
<dbReference type="Gene3D" id="3.40.50.1240">
    <property type="entry name" value="Phosphoglycerate mutase-like"/>
    <property type="match status" value="1"/>
</dbReference>
<feature type="region of interest" description="Disordered" evidence="6">
    <location>
        <begin position="639"/>
        <end position="754"/>
    </location>
</feature>
<feature type="region of interest" description="Disordered" evidence="6">
    <location>
        <begin position="380"/>
        <end position="500"/>
    </location>
</feature>
<feature type="compositionally biased region" description="Polar residues" evidence="6">
    <location>
        <begin position="685"/>
        <end position="698"/>
    </location>
</feature>
<feature type="compositionally biased region" description="Polar residues" evidence="6">
    <location>
        <begin position="490"/>
        <end position="500"/>
    </location>
</feature>
<feature type="compositionally biased region" description="Basic and acidic residues" evidence="6">
    <location>
        <begin position="322"/>
        <end position="336"/>
    </location>
</feature>
<feature type="compositionally biased region" description="Low complexity" evidence="6">
    <location>
        <begin position="235"/>
        <end position="252"/>
    </location>
</feature>
<feature type="region of interest" description="Disordered" evidence="6">
    <location>
        <begin position="592"/>
        <end position="620"/>
    </location>
</feature>
<dbReference type="CDD" id="cd07061">
    <property type="entry name" value="HP_HAP_like"/>
    <property type="match status" value="1"/>
</dbReference>
<evidence type="ECO:0000256" key="4">
    <source>
        <dbReference type="ARBA" id="ARBA00040357"/>
    </source>
</evidence>
<dbReference type="InterPro" id="IPR029033">
    <property type="entry name" value="His_PPase_superfam"/>
</dbReference>
<dbReference type="Pfam" id="PF00328">
    <property type="entry name" value="His_Phos_2"/>
    <property type="match status" value="1"/>
</dbReference>
<dbReference type="GO" id="GO:0016791">
    <property type="term" value="F:phosphatase activity"/>
    <property type="evidence" value="ECO:0007669"/>
    <property type="project" value="TreeGrafter"/>
</dbReference>
<feature type="compositionally biased region" description="Low complexity" evidence="6">
    <location>
        <begin position="293"/>
        <end position="314"/>
    </location>
</feature>
<dbReference type="InterPro" id="IPR050645">
    <property type="entry name" value="Histidine_acid_phosphatase"/>
</dbReference>
<feature type="compositionally biased region" description="Polar residues" evidence="6">
    <location>
        <begin position="732"/>
        <end position="749"/>
    </location>
</feature>
<dbReference type="PANTHER" id="PTHR11567">
    <property type="entry name" value="ACID PHOSPHATASE-RELATED"/>
    <property type="match status" value="1"/>
</dbReference>
<feature type="compositionally biased region" description="Low complexity" evidence="6">
    <location>
        <begin position="475"/>
        <end position="489"/>
    </location>
</feature>
<feature type="region of interest" description="Disordered" evidence="6">
    <location>
        <begin position="1"/>
        <end position="24"/>
    </location>
</feature>
<dbReference type="InterPro" id="IPR033379">
    <property type="entry name" value="Acid_Pase_AS"/>
</dbReference>
<dbReference type="InterPro" id="IPR000560">
    <property type="entry name" value="His_Pase_clade-2"/>
</dbReference>
<dbReference type="PANTHER" id="PTHR11567:SF110">
    <property type="entry name" value="2-PHOSPHOXYLOSE PHOSPHATASE 1"/>
    <property type="match status" value="1"/>
</dbReference>
<gene>
    <name evidence="7" type="ORF">UJA718_LOCUS229</name>
</gene>
<protein>
    <recommendedName>
        <fullName evidence="4">2-phosphoxylose phosphatase 1</fullName>
    </recommendedName>
    <alternativeName>
        <fullName evidence="5">Acid phosphatase-like protein 2</fullName>
    </alternativeName>
</protein>
<evidence type="ECO:0000313" key="8">
    <source>
        <dbReference type="Proteomes" id="UP000663873"/>
    </source>
</evidence>
<feature type="region of interest" description="Disordered" evidence="6">
    <location>
        <begin position="290"/>
        <end position="336"/>
    </location>
</feature>
<evidence type="ECO:0000256" key="1">
    <source>
        <dbReference type="ARBA" id="ARBA00005375"/>
    </source>
</evidence>
<comment type="similarity">
    <text evidence="1">Belongs to the histidine acid phosphatase family.</text>
</comment>
<dbReference type="Proteomes" id="UP000663873">
    <property type="component" value="Unassembled WGS sequence"/>
</dbReference>
<dbReference type="EMBL" id="CAJOBP010000010">
    <property type="protein sequence ID" value="CAF4099953.1"/>
    <property type="molecule type" value="Genomic_DNA"/>
</dbReference>
<feature type="compositionally biased region" description="Low complexity" evidence="6">
    <location>
        <begin position="457"/>
        <end position="467"/>
    </location>
</feature>
<dbReference type="AlphaFoldDB" id="A0A819UVI7"/>
<feature type="compositionally biased region" description="Low complexity" evidence="6">
    <location>
        <begin position="654"/>
        <end position="664"/>
    </location>
</feature>
<comment type="catalytic activity">
    <reaction evidence="3">
        <text>3-O-[beta-D-GlcA-(1-&gt;3)-beta-D-Gal-(1-&gt;3)-beta-D-Gal-(1-&gt;4)-beta-D-2-O-P-Xyl]-L-seryl-[protein] + H2O = 3-O-(beta-D-GlcA-(1-&gt;3)-beta-D-Gal-(1-&gt;3)-beta-D-Gal-(1-&gt;4)-beta-D-Xyl)-L-seryl-[protein] + phosphate</text>
        <dbReference type="Rhea" id="RHEA:56512"/>
        <dbReference type="Rhea" id="RHEA-COMP:12573"/>
        <dbReference type="Rhea" id="RHEA-COMP:14559"/>
        <dbReference type="ChEBI" id="CHEBI:15377"/>
        <dbReference type="ChEBI" id="CHEBI:43474"/>
        <dbReference type="ChEBI" id="CHEBI:132093"/>
        <dbReference type="ChEBI" id="CHEBI:140495"/>
    </reaction>
</comment>
<evidence type="ECO:0000256" key="6">
    <source>
        <dbReference type="SAM" id="MobiDB-lite"/>
    </source>
</evidence>
<feature type="region of interest" description="Disordered" evidence="6">
    <location>
        <begin position="229"/>
        <end position="252"/>
    </location>
</feature>
<evidence type="ECO:0000256" key="3">
    <source>
        <dbReference type="ARBA" id="ARBA00036311"/>
    </source>
</evidence>
<feature type="region of interest" description="Disordered" evidence="6">
    <location>
        <begin position="350"/>
        <end position="369"/>
    </location>
</feature>
<feature type="compositionally biased region" description="Polar residues" evidence="6">
    <location>
        <begin position="350"/>
        <end position="362"/>
    </location>
</feature>
<comment type="caution">
    <text evidence="7">The sequence shown here is derived from an EMBL/GenBank/DDBJ whole genome shotgun (WGS) entry which is preliminary data.</text>
</comment>
<sequence>MSQNTGQYPLATSSLSSPSNNNKRTLSHQHFLLTSSDFNTPSSILNTSENDSPSLQTRTSPIVNDVCASGYNGVRNPSITTKIKDGSSPNGNHFNDKYAFSLELTPPVAKAKKDYSRKSKSQLYPFEMAENNEEDLHSPFELDVPLCENQSLKKIQNDFLIDRMLKDDSNCNYTLLNRSLNQPSYTNILNYTSPLLTPSSDHHDIDALSDAGTYIIEDDIDIAHDDEPEQDIEQQTDIQENNSPPSISTSSSFKRYAATKRNRHGTFDIQGVLSKTPQSVNRPIVDLHVPTHDLSSSSSSGTTDSSSSSSLLSLPTENDTSICKEPEGASHHIIDDKSSTGLVYARQRPNTLLPQQQRSVTPPQNPIKPAECFVISPTFETKPFPSTTSNPPRRKVDTQWKPKSVTSVVPTKDIHFEIPSKNSSPSPPVSARSNQSDTEKFSFRLQQQPTRQHDSKQQSSSSNMKSSLQNTDFMPSSSKSSLRPHSIISDQTSSSPFQRNSSIRQTMPANTQYHRALSTAAAAAAAATAVMTTAPKYIDDNDEILSSHPSLTKVYMNKSFALRRQRSNVTPSTTKPVQQQVVSKALTTRQTIKPTTSVPSTTVTSTSLSINNSSGQTNRAVELRRARAQAKIEELAQRTRHQLQKTEQHNDVMSASWHSNASSSSKKEFSHLRANPRSANNNNNIPQQRQDLLQTRTISSSSSSHHRSSSASPNPLGDGTKKTAKYRKAMVSSVTTESQYQKMNGSTYSEGERCDSLRDDGQRLAIKLIQLSSGILAKLKPNSAVGDSDSNVRQLEQLVDQLQTVNRTLTRTLTIAFKVCCDSLVDIFLSVSSTSLVNMEDRNADSNYEKSIIAWATHGQRLNNEKLSVGSAQERNDLQLIGMQIFFRHGARTPINLLPSLEEVVYSKEQIESYPPSKWDIKLITKKNDEIESKDKVLSARDVIAARFQKLKSTSTDTVTTGQLTSVGEKQLFQLGRRLRSEVIDVRNNNGLIPKTYDPKYVYCRSTYMDRTIASARSFLAGLFSSEESDNKIQATGPFEIEVHHFPDEDMFPNPNIAPILSKCHTVKSLYTSLTDDHELKKARQTLINRIGLTEYPHGIIELHDDIISRQAHNFTVPNDLLKLTQDFEILSAREYVYRATNIGFDLFIRSSCGSILYLIRENFNFILKNYLDEKTNGSKKQYQKFFIYSGHDSTIIPLALAFEIFDMRWPRYGAYIVLKYFISKTNKSETYVTVHFDGEPQILPDCEDHYCSYSTFLKSLQNRIDKPKKTYQA</sequence>
<evidence type="ECO:0000313" key="7">
    <source>
        <dbReference type="EMBL" id="CAF4099953.1"/>
    </source>
</evidence>
<accession>A0A819UVI7</accession>